<organism evidence="1 2">
    <name type="scientific">Arenibacter palladensis</name>
    <dbReference type="NCBI Taxonomy" id="237373"/>
    <lineage>
        <taxon>Bacteria</taxon>
        <taxon>Pseudomonadati</taxon>
        <taxon>Bacteroidota</taxon>
        <taxon>Flavobacteriia</taxon>
        <taxon>Flavobacteriales</taxon>
        <taxon>Flavobacteriaceae</taxon>
        <taxon>Arenibacter</taxon>
    </lineage>
</organism>
<evidence type="ECO:0000313" key="2">
    <source>
        <dbReference type="Proteomes" id="UP000184406"/>
    </source>
</evidence>
<dbReference type="OrthoDB" id="1445617at2"/>
<evidence type="ECO:0000313" key="1">
    <source>
        <dbReference type="EMBL" id="SHE39659.1"/>
    </source>
</evidence>
<dbReference type="RefSeq" id="WP_072859845.1">
    <property type="nucleotide sequence ID" value="NZ_FQUX01000001.1"/>
</dbReference>
<dbReference type="EMBL" id="FQUX01000001">
    <property type="protein sequence ID" value="SHE39659.1"/>
    <property type="molecule type" value="Genomic_DNA"/>
</dbReference>
<keyword evidence="2" id="KW-1185">Reference proteome</keyword>
<sequence>MKKTSFLLFFRILALILFLSIGQVSLATIKEVKEVKSGVNGEIQTDHHLTYELPNSGHTMLLAEGNYKLPTVNELRPDLNLYVPNTISCLSMLKAKELMSLKREVQIIASLDALTIIYPFHTFL</sequence>
<proteinExistence type="predicted"/>
<protein>
    <submittedName>
        <fullName evidence="1">Uncharacterized protein</fullName>
    </submittedName>
</protein>
<name>A0A1M4T5A3_9FLAO</name>
<accession>A0A1M4T5A3</accession>
<dbReference type="AlphaFoldDB" id="A0A1M4T5A3"/>
<gene>
    <name evidence="1" type="ORF">SAMN03080594_101149</name>
</gene>
<dbReference type="Proteomes" id="UP000184406">
    <property type="component" value="Unassembled WGS sequence"/>
</dbReference>
<reference evidence="2" key="1">
    <citation type="submission" date="2016-11" db="EMBL/GenBank/DDBJ databases">
        <authorList>
            <person name="Varghese N."/>
            <person name="Submissions S."/>
        </authorList>
    </citation>
    <scope>NUCLEOTIDE SEQUENCE [LARGE SCALE GENOMIC DNA]</scope>
    <source>
        <strain evidence="2">DSM 17539</strain>
    </source>
</reference>